<dbReference type="PANTHER" id="PTHR10073">
    <property type="entry name" value="DNA MISMATCH REPAIR PROTEIN MLH, PMS, MUTL"/>
    <property type="match status" value="1"/>
</dbReference>
<dbReference type="InterPro" id="IPR020568">
    <property type="entry name" value="Ribosomal_Su5_D2-typ_SF"/>
</dbReference>
<dbReference type="InterPro" id="IPR014762">
    <property type="entry name" value="DNA_mismatch_repair_CS"/>
</dbReference>
<gene>
    <name evidence="7" type="primary">mutl</name>
    <name evidence="5" type="synonym">mutL</name>
    <name evidence="7" type="ORF">BUMPUSDA_CDS00035</name>
</gene>
<comment type="similarity">
    <text evidence="1 5">Belongs to the DNA mismatch repair MutL/HexB family.</text>
</comment>
<keyword evidence="4 5" id="KW-0234">DNA repair</keyword>
<dbReference type="Pfam" id="PF01119">
    <property type="entry name" value="DNA_mis_repair"/>
    <property type="match status" value="1"/>
</dbReference>
<dbReference type="GO" id="GO:0140664">
    <property type="term" value="F:ATP-dependent DNA damage sensor activity"/>
    <property type="evidence" value="ECO:0007669"/>
    <property type="project" value="InterPro"/>
</dbReference>
<dbReference type="AlphaFoldDB" id="W0NZC2"/>
<evidence type="ECO:0000256" key="4">
    <source>
        <dbReference type="ARBA" id="ARBA00023204"/>
    </source>
</evidence>
<dbReference type="InterPro" id="IPR014790">
    <property type="entry name" value="MutL_C"/>
</dbReference>
<evidence type="ECO:0000259" key="6">
    <source>
        <dbReference type="SMART" id="SM01340"/>
    </source>
</evidence>
<dbReference type="Gene3D" id="3.30.1370.100">
    <property type="entry name" value="MutL, C-terminal domain, regulatory subdomain"/>
    <property type="match status" value="1"/>
</dbReference>
<comment type="function">
    <text evidence="5">This protein is involved in the repair of mismatches in DNA. It is required for dam-dependent methyl-directed DNA mismatch repair. May act as a 'molecular matchmaker', a protein that promotes the formation of a stable complex between two or more DNA-binding proteins in an ATP-dependent manner without itself being part of a final effector complex.</text>
</comment>
<dbReference type="InterPro" id="IPR042121">
    <property type="entry name" value="MutL_C_regsub"/>
</dbReference>
<dbReference type="Pfam" id="PF08676">
    <property type="entry name" value="MutL_C"/>
    <property type="match status" value="1"/>
</dbReference>
<dbReference type="SUPFAM" id="SSF118116">
    <property type="entry name" value="DNA mismatch repair protein MutL"/>
    <property type="match status" value="1"/>
</dbReference>
<dbReference type="InterPro" id="IPR038973">
    <property type="entry name" value="MutL/Mlh/Pms-like"/>
</dbReference>
<dbReference type="GO" id="GO:0016887">
    <property type="term" value="F:ATP hydrolysis activity"/>
    <property type="evidence" value="ECO:0007669"/>
    <property type="project" value="InterPro"/>
</dbReference>
<feature type="domain" description="DNA mismatch repair protein S5" evidence="6">
    <location>
        <begin position="214"/>
        <end position="331"/>
    </location>
</feature>
<dbReference type="HOGENOM" id="CLU_004131_5_1_6"/>
<reference evidence="7 8" key="1">
    <citation type="journal article" date="2013" name="BMC Genomics">
        <title>Comparative analysis of genome sequences from four strains of the Buchnera aphidicola Mp endosymbion of the green peach aphid, Myzus persicae.</title>
        <authorList>
            <person name="Jiang Z."/>
            <person name="Jones D.H."/>
            <person name="Khuri S."/>
            <person name="Tsinoremas N.F."/>
            <person name="Wyss T."/>
            <person name="Jander G."/>
            <person name="Wilson A.C."/>
        </authorList>
    </citation>
    <scope>NUCLEOTIDE SEQUENCE [LARGE SCALE GENOMIC DNA]</scope>
    <source>
        <strain evidence="8">str. USDA (Myzus persicae)</strain>
    </source>
</reference>
<name>W0NZC2_BUCMP</name>
<dbReference type="PATRIC" id="fig|1009856.3.peg.556"/>
<organism evidence="7 8">
    <name type="scientific">Buchnera aphidicola str. USDA</name>
    <name type="common">Myzus persicae</name>
    <dbReference type="NCBI Taxonomy" id="1009856"/>
    <lineage>
        <taxon>Bacteria</taxon>
        <taxon>Pseudomonadati</taxon>
        <taxon>Pseudomonadota</taxon>
        <taxon>Gammaproteobacteria</taxon>
        <taxon>Enterobacterales</taxon>
        <taxon>Erwiniaceae</taxon>
        <taxon>Buchnera</taxon>
    </lineage>
</organism>
<dbReference type="PROSITE" id="PS00058">
    <property type="entry name" value="DNA_MISMATCH_REPAIR_1"/>
    <property type="match status" value="1"/>
</dbReference>
<dbReference type="KEGG" id="bapu:BUMPUSDA_CDS00035"/>
<dbReference type="GO" id="GO:0030983">
    <property type="term" value="F:mismatched DNA binding"/>
    <property type="evidence" value="ECO:0007669"/>
    <property type="project" value="InterPro"/>
</dbReference>
<protein>
    <recommendedName>
        <fullName evidence="2 5">DNA mismatch repair protein MutL</fullName>
    </recommendedName>
</protein>
<dbReference type="HAMAP" id="MF_00149">
    <property type="entry name" value="DNA_mis_repair"/>
    <property type="match status" value="1"/>
</dbReference>
<dbReference type="CDD" id="cd16926">
    <property type="entry name" value="HATPase_MutL-MLH-PMS-like"/>
    <property type="match status" value="1"/>
</dbReference>
<keyword evidence="3 5" id="KW-0227">DNA damage</keyword>
<dbReference type="InterPro" id="IPR020667">
    <property type="entry name" value="DNA_mismatch_repair_MutL"/>
</dbReference>
<dbReference type="InterPro" id="IPR014721">
    <property type="entry name" value="Ribsml_uS5_D2-typ_fold_subgr"/>
</dbReference>
<dbReference type="EMBL" id="CP002697">
    <property type="protein sequence ID" value="AHG59836.1"/>
    <property type="molecule type" value="Genomic_DNA"/>
</dbReference>
<evidence type="ECO:0000313" key="8">
    <source>
        <dbReference type="Proteomes" id="UP000019087"/>
    </source>
</evidence>
<dbReference type="GO" id="GO:0005524">
    <property type="term" value="F:ATP binding"/>
    <property type="evidence" value="ECO:0007669"/>
    <property type="project" value="InterPro"/>
</dbReference>
<evidence type="ECO:0000256" key="3">
    <source>
        <dbReference type="ARBA" id="ARBA00022763"/>
    </source>
</evidence>
<dbReference type="Gene3D" id="3.30.1540.20">
    <property type="entry name" value="MutL, C-terminal domain, dimerisation subdomain"/>
    <property type="match status" value="1"/>
</dbReference>
<evidence type="ECO:0000256" key="2">
    <source>
        <dbReference type="ARBA" id="ARBA00021975"/>
    </source>
</evidence>
<dbReference type="PANTHER" id="PTHR10073:SF12">
    <property type="entry name" value="DNA MISMATCH REPAIR PROTEIN MLH1"/>
    <property type="match status" value="1"/>
</dbReference>
<dbReference type="Gene3D" id="3.30.230.10">
    <property type="match status" value="1"/>
</dbReference>
<dbReference type="Pfam" id="PF13589">
    <property type="entry name" value="HATPase_c_3"/>
    <property type="match status" value="1"/>
</dbReference>
<dbReference type="RefSeq" id="WP_025369186.1">
    <property type="nucleotide sequence ID" value="NZ_CP002697.1"/>
</dbReference>
<dbReference type="Gene3D" id="3.30.565.10">
    <property type="entry name" value="Histidine kinase-like ATPase, C-terminal domain"/>
    <property type="match status" value="1"/>
</dbReference>
<evidence type="ECO:0000256" key="5">
    <source>
        <dbReference type="HAMAP-Rule" id="MF_00149"/>
    </source>
</evidence>
<dbReference type="GO" id="GO:0032300">
    <property type="term" value="C:mismatch repair complex"/>
    <property type="evidence" value="ECO:0007669"/>
    <property type="project" value="InterPro"/>
</dbReference>
<dbReference type="Proteomes" id="UP000019087">
    <property type="component" value="Chromosome"/>
</dbReference>
<dbReference type="InterPro" id="IPR036890">
    <property type="entry name" value="HATPase_C_sf"/>
</dbReference>
<dbReference type="SMART" id="SM01340">
    <property type="entry name" value="DNA_mis_repair"/>
    <property type="match status" value="1"/>
</dbReference>
<dbReference type="InterPro" id="IPR037198">
    <property type="entry name" value="MutL_C_sf"/>
</dbReference>
<dbReference type="SUPFAM" id="SSF54211">
    <property type="entry name" value="Ribosomal protein S5 domain 2-like"/>
    <property type="match status" value="1"/>
</dbReference>
<dbReference type="InterPro" id="IPR002099">
    <property type="entry name" value="MutL/Mlh/PMS"/>
</dbReference>
<dbReference type="FunFam" id="3.30.565.10:FF:000003">
    <property type="entry name" value="DNA mismatch repair endonuclease MutL"/>
    <property type="match status" value="1"/>
</dbReference>
<dbReference type="GO" id="GO:0006298">
    <property type="term" value="P:mismatch repair"/>
    <property type="evidence" value="ECO:0007669"/>
    <property type="project" value="UniProtKB-UniRule"/>
</dbReference>
<dbReference type="InterPro" id="IPR042120">
    <property type="entry name" value="MutL_C_dimsub"/>
</dbReference>
<dbReference type="SUPFAM" id="SSF55874">
    <property type="entry name" value="ATPase domain of HSP90 chaperone/DNA topoisomerase II/histidine kinase"/>
    <property type="match status" value="1"/>
</dbReference>
<accession>W0NZC2</accession>
<proteinExistence type="inferred from homology"/>
<sequence>MPIQILPSNLSSQISSGEIIERPVSVIKELMENSIDAGSKNINIEIEKNGLQSIVLQDDGCGICKEELLLAISHHATSKISSLSDLDDLRTFGFRGEALASIRAVSRLTLISSYQSNDLGWKIYSENFMDNQDIILQPIAHPKGTTIIVENLFYNIPVRLKFIKNEKLEFLKICEIFRKIALSHFHINFSLKHNKKLIAKYNAIKKKSDKIHRLQDIFGKIDINKMIKIKSKINNLLLCGWISLPHFPERLENIRYIYVNNRCIRNNLILNAIRSAYSKIEANKNISFILYLTMPCNKIITYIHPTKNKIKFNNSNEIYVFIYESILFYLEKLKNKIFLKNTLFNKNDFQVYEKKELYSSESFYLNFFILISSYFSKNKIFSKNINTIKKKDKICKYDTYLKEYSCCFGRLLIIIRNYYGLIYHNDNFLLISFPVAKGIIKKKKLINNIQKKIIPESFLTNIKINFKNQEYMILLKNKEVLLKFGFKLIFKKKYIILNSIPSFFQKKNIDILISKFFLFLFFKKIILVEDVINWFYINVFIELKNWNYPNAISILLELEYYYPLLLKNPPAKLLQKVNINTALCMLKI</sequence>
<dbReference type="InterPro" id="IPR013507">
    <property type="entry name" value="DNA_mismatch_S5_2-like"/>
</dbReference>
<dbReference type="NCBIfam" id="TIGR00585">
    <property type="entry name" value="mutl"/>
    <property type="match status" value="1"/>
</dbReference>
<evidence type="ECO:0000256" key="1">
    <source>
        <dbReference type="ARBA" id="ARBA00006082"/>
    </source>
</evidence>
<evidence type="ECO:0000313" key="7">
    <source>
        <dbReference type="EMBL" id="AHG59836.1"/>
    </source>
</evidence>